<dbReference type="Pfam" id="PF00078">
    <property type="entry name" value="RVT_1"/>
    <property type="match status" value="1"/>
</dbReference>
<dbReference type="PANTHER" id="PTHR33064:SF37">
    <property type="entry name" value="RIBONUCLEASE H"/>
    <property type="match status" value="1"/>
</dbReference>
<dbReference type="InterPro" id="IPR043502">
    <property type="entry name" value="DNA/RNA_pol_sf"/>
</dbReference>
<proteinExistence type="predicted"/>
<feature type="domain" description="Reverse transcriptase" evidence="1">
    <location>
        <begin position="207"/>
        <end position="308"/>
    </location>
</feature>
<keyword evidence="3" id="KW-1185">Reference proteome</keyword>
<reference evidence="2 3" key="1">
    <citation type="submission" date="2020-02" db="EMBL/GenBank/DDBJ databases">
        <title>Draft genome sequence of Haematococcus lacustris strain NIES-144.</title>
        <authorList>
            <person name="Morimoto D."/>
            <person name="Nakagawa S."/>
            <person name="Yoshida T."/>
            <person name="Sawayama S."/>
        </authorList>
    </citation>
    <scope>NUCLEOTIDE SEQUENCE [LARGE SCALE GENOMIC DNA]</scope>
    <source>
        <strain evidence="2 3">NIES-144</strain>
    </source>
</reference>
<dbReference type="InterPro" id="IPR000477">
    <property type="entry name" value="RT_dom"/>
</dbReference>
<comment type="caution">
    <text evidence="2">The sequence shown here is derived from an EMBL/GenBank/DDBJ whole genome shotgun (WGS) entry which is preliminary data.</text>
</comment>
<dbReference type="InterPro" id="IPR051320">
    <property type="entry name" value="Viral_Replic_Matur_Polypro"/>
</dbReference>
<dbReference type="SUPFAM" id="SSF56672">
    <property type="entry name" value="DNA/RNA polymerases"/>
    <property type="match status" value="1"/>
</dbReference>
<dbReference type="InterPro" id="IPR043128">
    <property type="entry name" value="Rev_trsase/Diguanyl_cyclase"/>
</dbReference>
<dbReference type="AlphaFoldDB" id="A0A6A0AAQ8"/>
<dbReference type="CDD" id="cd01647">
    <property type="entry name" value="RT_LTR"/>
    <property type="match status" value="1"/>
</dbReference>
<evidence type="ECO:0000313" key="3">
    <source>
        <dbReference type="Proteomes" id="UP000485058"/>
    </source>
</evidence>
<accession>A0A6A0AAQ8</accession>
<gene>
    <name evidence="2" type="ORF">HaLaN_28472</name>
</gene>
<organism evidence="2 3">
    <name type="scientific">Haematococcus lacustris</name>
    <name type="common">Green alga</name>
    <name type="synonym">Haematococcus pluvialis</name>
    <dbReference type="NCBI Taxonomy" id="44745"/>
    <lineage>
        <taxon>Eukaryota</taxon>
        <taxon>Viridiplantae</taxon>
        <taxon>Chlorophyta</taxon>
        <taxon>core chlorophytes</taxon>
        <taxon>Chlorophyceae</taxon>
        <taxon>CS clade</taxon>
        <taxon>Chlamydomonadales</taxon>
        <taxon>Haematococcaceae</taxon>
        <taxon>Haematococcus</taxon>
    </lineage>
</organism>
<dbReference type="FunFam" id="3.30.70.270:FF:000003">
    <property type="entry name" value="Transposon Ty3-G Gag-Pol polyprotein"/>
    <property type="match status" value="1"/>
</dbReference>
<sequence length="437" mass="47977">MPEMFSAFDVLMGSDWLQSNGALLDYLARTVTLQMSANKTVLKCEPTAPILAPHCAHILAKHSHATVSAKVAYKWLRKGGQSLVALISSQPVNLTPTPANVLSVHPTHTPANVLSVHLTPSPANLLSDDPVPHSHSMTSPPDTPINYPTNIPPTVAAQLTTLISEFEDVFAPFNKLPPQRPVGHTIPLQPALLQINPCVRPCDYRIPDEDVPKTAFRTPTGLYQFKVLCFGLTNAPATFQRVMNNAFADVINDCSLVYIDDILIMSKSVPDHFNHLRRVLELLRKHQFQAKLSKCEFLKTALKFLGHIVSDQGIAVDPDKVKSITSWPVPRSLTAMQQFLGAASFVRKFVHNFSALAAPLTDLTGKVGFELNWHKWPDDKLQAFDALKHAISKAAVAHKQANAVEKKNLLQVAGEIRALACRAVLRGNQYWLGASTG</sequence>
<dbReference type="PANTHER" id="PTHR33064">
    <property type="entry name" value="POL PROTEIN"/>
    <property type="match status" value="1"/>
</dbReference>
<dbReference type="Proteomes" id="UP000485058">
    <property type="component" value="Unassembled WGS sequence"/>
</dbReference>
<dbReference type="Gene3D" id="3.30.70.270">
    <property type="match status" value="2"/>
</dbReference>
<protein>
    <recommendedName>
        <fullName evidence="1">Reverse transcriptase domain-containing protein</fullName>
    </recommendedName>
</protein>
<name>A0A6A0AAQ8_HAELA</name>
<evidence type="ECO:0000259" key="1">
    <source>
        <dbReference type="Pfam" id="PF00078"/>
    </source>
</evidence>
<dbReference type="EMBL" id="BLLF01004511">
    <property type="protein sequence ID" value="GFH29756.1"/>
    <property type="molecule type" value="Genomic_DNA"/>
</dbReference>
<evidence type="ECO:0000313" key="2">
    <source>
        <dbReference type="EMBL" id="GFH29756.1"/>
    </source>
</evidence>